<comment type="caution">
    <text evidence="1">The sequence shown here is derived from an EMBL/GenBank/DDBJ whole genome shotgun (WGS) entry which is preliminary data.</text>
</comment>
<reference evidence="1 2" key="1">
    <citation type="submission" date="2019-09" db="EMBL/GenBank/DDBJ databases">
        <title>Genome sequence and assembly of Taibaiella sp.</title>
        <authorList>
            <person name="Chhetri G."/>
        </authorList>
    </citation>
    <scope>NUCLEOTIDE SEQUENCE [LARGE SCALE GENOMIC DNA]</scope>
    <source>
        <strain evidence="1 2">KVB11</strain>
    </source>
</reference>
<name>A0A5M6CM71_9BACT</name>
<evidence type="ECO:0008006" key="3">
    <source>
        <dbReference type="Google" id="ProtNLM"/>
    </source>
</evidence>
<dbReference type="EMBL" id="VWSH01000001">
    <property type="protein sequence ID" value="KAA5536224.1"/>
    <property type="molecule type" value="Genomic_DNA"/>
</dbReference>
<dbReference type="Proteomes" id="UP000323632">
    <property type="component" value="Unassembled WGS sequence"/>
</dbReference>
<protein>
    <recommendedName>
        <fullName evidence="3">ApeA N-terminal domain-containing protein</fullName>
    </recommendedName>
</protein>
<dbReference type="AlphaFoldDB" id="A0A5M6CM71"/>
<gene>
    <name evidence="1" type="ORF">F0919_00735</name>
</gene>
<dbReference type="RefSeq" id="WP_150030797.1">
    <property type="nucleotide sequence ID" value="NZ_VWSH01000001.1"/>
</dbReference>
<organism evidence="1 2">
    <name type="scientific">Taibaiella lutea</name>
    <dbReference type="NCBI Taxonomy" id="2608001"/>
    <lineage>
        <taxon>Bacteria</taxon>
        <taxon>Pseudomonadati</taxon>
        <taxon>Bacteroidota</taxon>
        <taxon>Chitinophagia</taxon>
        <taxon>Chitinophagales</taxon>
        <taxon>Chitinophagaceae</taxon>
        <taxon>Taibaiella</taxon>
    </lineage>
</organism>
<evidence type="ECO:0000313" key="2">
    <source>
        <dbReference type="Proteomes" id="UP000323632"/>
    </source>
</evidence>
<proteinExistence type="predicted"/>
<evidence type="ECO:0000313" key="1">
    <source>
        <dbReference type="EMBL" id="KAA5536224.1"/>
    </source>
</evidence>
<keyword evidence="2" id="KW-1185">Reference proteome</keyword>
<sequence length="472" mass="55042">MEKKLWQHAIEKNQRTLDSIISTYEYSKKEHWYNVLANSPLLNGRQAKIWYEENHFHFHIAIVDDNVKPADLELIMKAKNLLLIFQNSSFEWKCDFDSVDSLSSSIQPTQGYTIIEGKLKHLKSNEKNDDKQLYTAIIQCPDENFLGSHFPAYNLKVGEITYGMRLIELSIIGQPLHFYIYGKENLKEKFLFVESIDQIEYEKFSCIINEVLLCIAYLTGISVGKEIFTLVNHPNESYKAYPYCHSIYKENIQSNKYGTILKLDDGITEHSTIFYKNGLEFLKTIIEKCILSTQYRRAILLLIKANSEEDYIKTTIYSVALESMCKLMYEKKPINPIPEKKLASQIRDDLKKIINHHAKDLQEESIAKLNNYVNNINRPSNSDMLTKPFVENNIKLNELDLQAINHRNDFLHGRLPYDSGTHELSIIALRLLYCVSCLILKYSGYIGGLNYYSFHYQHYNNLKKEGNPYYLI</sequence>
<accession>A0A5M6CM71</accession>